<dbReference type="NCBIfam" id="TIGR01145">
    <property type="entry name" value="ATP_synt_delta"/>
    <property type="match status" value="1"/>
</dbReference>
<keyword evidence="5 7" id="KW-0472">Membrane</keyword>
<dbReference type="InterPro" id="IPR026015">
    <property type="entry name" value="ATP_synth_OSCP/delta_N_sf"/>
</dbReference>
<keyword evidence="2 7" id="KW-0813">Transport</keyword>
<dbReference type="AlphaFoldDB" id="A0A143PXT9"/>
<dbReference type="InterPro" id="IPR000711">
    <property type="entry name" value="ATPase_OSCP/dsu"/>
</dbReference>
<keyword evidence="4 7" id="KW-0406">Ion transport</keyword>
<keyword evidence="7" id="KW-0139">CF(1)</keyword>
<keyword evidence="6 7" id="KW-0066">ATP synthesis</keyword>
<keyword evidence="7" id="KW-1003">Cell membrane</keyword>
<evidence type="ECO:0000256" key="1">
    <source>
        <dbReference type="ARBA" id="ARBA00004370"/>
    </source>
</evidence>
<dbReference type="OrthoDB" id="9802471at2"/>
<dbReference type="STRING" id="1855912.LuPra_06314"/>
<comment type="function">
    <text evidence="7">This protein is part of the stalk that links CF(0) to CF(1). It either transmits conformational changes from CF(0) to CF(1) or is implicated in proton conduction.</text>
</comment>
<dbReference type="EMBL" id="CP015136">
    <property type="protein sequence ID" value="AMY13028.1"/>
    <property type="molecule type" value="Genomic_DNA"/>
</dbReference>
<dbReference type="Gene3D" id="1.10.520.20">
    <property type="entry name" value="N-terminal domain of the delta subunit of the F1F0-ATP synthase"/>
    <property type="match status" value="1"/>
</dbReference>
<dbReference type="GO" id="GO:0045259">
    <property type="term" value="C:proton-transporting ATP synthase complex"/>
    <property type="evidence" value="ECO:0007669"/>
    <property type="project" value="UniProtKB-KW"/>
</dbReference>
<dbReference type="KEGG" id="abac:LuPra_06314"/>
<dbReference type="HAMAP" id="MF_01416">
    <property type="entry name" value="ATP_synth_delta_bact"/>
    <property type="match status" value="1"/>
</dbReference>
<gene>
    <name evidence="7 8" type="primary">atpH</name>
    <name evidence="8" type="ORF">LuPra_06314</name>
</gene>
<comment type="similarity">
    <text evidence="7">Belongs to the ATPase delta chain family.</text>
</comment>
<evidence type="ECO:0000256" key="3">
    <source>
        <dbReference type="ARBA" id="ARBA00022781"/>
    </source>
</evidence>
<evidence type="ECO:0000313" key="9">
    <source>
        <dbReference type="Proteomes" id="UP000076079"/>
    </source>
</evidence>
<sequence>MTSLDAKRAGRALFQATQPKGAARATLDSLEQFAALLGQEAELRDALMSVFVPADRKMAAITQVAELLGTAPAARQTLLILAQMRQPAGLFGIIKELKALVNRAERRVDAEITTAVPMSGAQVDRLRDALSQATDQHVTVTTRVDPGIIGGAVTRVGTLVYDGSLARQLARIKEQFVQQG</sequence>
<dbReference type="GO" id="GO:0046933">
    <property type="term" value="F:proton-transporting ATP synthase activity, rotational mechanism"/>
    <property type="evidence" value="ECO:0007669"/>
    <property type="project" value="UniProtKB-UniRule"/>
</dbReference>
<evidence type="ECO:0000256" key="6">
    <source>
        <dbReference type="ARBA" id="ARBA00023310"/>
    </source>
</evidence>
<evidence type="ECO:0000256" key="7">
    <source>
        <dbReference type="HAMAP-Rule" id="MF_01416"/>
    </source>
</evidence>
<keyword evidence="9" id="KW-1185">Reference proteome</keyword>
<protein>
    <recommendedName>
        <fullName evidence="7">ATP synthase subunit delta</fullName>
    </recommendedName>
    <alternativeName>
        <fullName evidence="7">ATP synthase F(1) sector subunit delta</fullName>
    </alternativeName>
    <alternativeName>
        <fullName evidence="7">F-type ATPase subunit delta</fullName>
        <shortName evidence="7">F-ATPase subunit delta</shortName>
    </alternativeName>
</protein>
<dbReference type="PRINTS" id="PR00125">
    <property type="entry name" value="ATPASEDELTA"/>
</dbReference>
<keyword evidence="3 7" id="KW-0375">Hydrogen ion transport</keyword>
<organism evidence="8 9">
    <name type="scientific">Luteitalea pratensis</name>
    <dbReference type="NCBI Taxonomy" id="1855912"/>
    <lineage>
        <taxon>Bacteria</taxon>
        <taxon>Pseudomonadati</taxon>
        <taxon>Acidobacteriota</taxon>
        <taxon>Vicinamibacteria</taxon>
        <taxon>Vicinamibacterales</taxon>
        <taxon>Vicinamibacteraceae</taxon>
        <taxon>Luteitalea</taxon>
    </lineage>
</organism>
<dbReference type="GO" id="GO:0005886">
    <property type="term" value="C:plasma membrane"/>
    <property type="evidence" value="ECO:0007669"/>
    <property type="project" value="UniProtKB-SubCell"/>
</dbReference>
<evidence type="ECO:0000256" key="4">
    <source>
        <dbReference type="ARBA" id="ARBA00023065"/>
    </source>
</evidence>
<evidence type="ECO:0000313" key="8">
    <source>
        <dbReference type="EMBL" id="AMY13028.1"/>
    </source>
</evidence>
<dbReference type="Proteomes" id="UP000076079">
    <property type="component" value="Chromosome"/>
</dbReference>
<comment type="function">
    <text evidence="7">F(1)F(0) ATP synthase produces ATP from ADP in the presence of a proton or sodium gradient. F-type ATPases consist of two structural domains, F(1) containing the extramembraneous catalytic core and F(0) containing the membrane proton channel, linked together by a central stalk and a peripheral stalk. During catalysis, ATP synthesis in the catalytic domain of F(1) is coupled via a rotary mechanism of the central stalk subunits to proton translocation.</text>
</comment>
<dbReference type="PANTHER" id="PTHR11910">
    <property type="entry name" value="ATP SYNTHASE DELTA CHAIN"/>
    <property type="match status" value="1"/>
</dbReference>
<comment type="subcellular location">
    <subcellularLocation>
        <location evidence="7">Cell membrane</location>
        <topology evidence="7">Peripheral membrane protein</topology>
    </subcellularLocation>
    <subcellularLocation>
        <location evidence="1">Membrane</location>
    </subcellularLocation>
</comment>
<reference evidence="9" key="2">
    <citation type="submission" date="2016-04" db="EMBL/GenBank/DDBJ databases">
        <title>First Complete Genome Sequence of a Subdivision 6 Acidobacterium.</title>
        <authorList>
            <person name="Huang S."/>
            <person name="Vieira S."/>
            <person name="Bunk B."/>
            <person name="Riedel T."/>
            <person name="Sproeer C."/>
            <person name="Overmann J."/>
        </authorList>
    </citation>
    <scope>NUCLEOTIDE SEQUENCE [LARGE SCALE GENOMIC DNA]</scope>
    <source>
        <strain evidence="9">DSM 100886 HEG_-6_39</strain>
    </source>
</reference>
<accession>A0A143PXT9</accession>
<dbReference type="SUPFAM" id="SSF47928">
    <property type="entry name" value="N-terminal domain of the delta subunit of the F1F0-ATP synthase"/>
    <property type="match status" value="1"/>
</dbReference>
<name>A0A143PXT9_LUTPR</name>
<evidence type="ECO:0000256" key="2">
    <source>
        <dbReference type="ARBA" id="ARBA00022448"/>
    </source>
</evidence>
<dbReference type="Pfam" id="PF00213">
    <property type="entry name" value="OSCP"/>
    <property type="match status" value="1"/>
</dbReference>
<dbReference type="RefSeq" id="WP_110174431.1">
    <property type="nucleotide sequence ID" value="NZ_CP015136.1"/>
</dbReference>
<proteinExistence type="inferred from homology"/>
<evidence type="ECO:0000256" key="5">
    <source>
        <dbReference type="ARBA" id="ARBA00023136"/>
    </source>
</evidence>
<reference evidence="8 9" key="1">
    <citation type="journal article" date="2016" name="Genome Announc.">
        <title>First Complete Genome Sequence of a Subdivision 6 Acidobacterium Strain.</title>
        <authorList>
            <person name="Huang S."/>
            <person name="Vieira S."/>
            <person name="Bunk B."/>
            <person name="Riedel T."/>
            <person name="Sproer C."/>
            <person name="Overmann J."/>
        </authorList>
    </citation>
    <scope>NUCLEOTIDE SEQUENCE [LARGE SCALE GENOMIC DNA]</scope>
    <source>
        <strain evidence="9">DSM 100886 HEG_-6_39</strain>
    </source>
</reference>